<evidence type="ECO:0000313" key="3">
    <source>
        <dbReference type="Proteomes" id="UP001362999"/>
    </source>
</evidence>
<dbReference type="Proteomes" id="UP001362999">
    <property type="component" value="Unassembled WGS sequence"/>
</dbReference>
<reference evidence="2 3" key="1">
    <citation type="journal article" date="2024" name="J Genomics">
        <title>Draft genome sequencing and assembly of Favolaschia claudopus CIRM-BRFM 2984 isolated from oak limbs.</title>
        <authorList>
            <person name="Navarro D."/>
            <person name="Drula E."/>
            <person name="Chaduli D."/>
            <person name="Cazenave R."/>
            <person name="Ahrendt S."/>
            <person name="Wang J."/>
            <person name="Lipzen A."/>
            <person name="Daum C."/>
            <person name="Barry K."/>
            <person name="Grigoriev I.V."/>
            <person name="Favel A."/>
            <person name="Rosso M.N."/>
            <person name="Martin F."/>
        </authorList>
    </citation>
    <scope>NUCLEOTIDE SEQUENCE [LARGE SCALE GENOMIC DNA]</scope>
    <source>
        <strain evidence="2 3">CIRM-BRFM 2984</strain>
    </source>
</reference>
<comment type="caution">
    <text evidence="2">The sequence shown here is derived from an EMBL/GenBank/DDBJ whole genome shotgun (WGS) entry which is preliminary data.</text>
</comment>
<evidence type="ECO:0000256" key="1">
    <source>
        <dbReference type="SAM" id="SignalP"/>
    </source>
</evidence>
<proteinExistence type="predicted"/>
<accession>A0AAW0DD72</accession>
<organism evidence="2 3">
    <name type="scientific">Favolaschia claudopus</name>
    <dbReference type="NCBI Taxonomy" id="2862362"/>
    <lineage>
        <taxon>Eukaryota</taxon>
        <taxon>Fungi</taxon>
        <taxon>Dikarya</taxon>
        <taxon>Basidiomycota</taxon>
        <taxon>Agaricomycotina</taxon>
        <taxon>Agaricomycetes</taxon>
        <taxon>Agaricomycetidae</taxon>
        <taxon>Agaricales</taxon>
        <taxon>Marasmiineae</taxon>
        <taxon>Mycenaceae</taxon>
        <taxon>Favolaschia</taxon>
    </lineage>
</organism>
<name>A0AAW0DD72_9AGAR</name>
<feature type="signal peptide" evidence="1">
    <location>
        <begin position="1"/>
        <end position="19"/>
    </location>
</feature>
<feature type="chain" id="PRO_5043799360" evidence="1">
    <location>
        <begin position="20"/>
        <end position="288"/>
    </location>
</feature>
<dbReference type="EMBL" id="JAWWNJ010000008">
    <property type="protein sequence ID" value="KAK7050586.1"/>
    <property type="molecule type" value="Genomic_DNA"/>
</dbReference>
<dbReference type="AlphaFoldDB" id="A0AAW0DD72"/>
<evidence type="ECO:0000313" key="2">
    <source>
        <dbReference type="EMBL" id="KAK7050586.1"/>
    </source>
</evidence>
<keyword evidence="3" id="KW-1185">Reference proteome</keyword>
<protein>
    <submittedName>
        <fullName evidence="2">Uncharacterized protein</fullName>
    </submittedName>
</protein>
<sequence length="288" mass="30697">MSLSITLVFVSLLLQLVSANSGIYGNSSTQIRARNVSEESTPAPRQVEDLVALSGTNFARMKLGLPPLPPTRRASGLRPRTSPLPCASTGYIKVTLQNAPDAIHYLSKTFDAQNSYTITQGDAGLESALRVTLWQNDAPITCPYTDLFDILARNGPDATHPWVGAVAGSGGSDFRSGQMGYSYLTGTGQTPANSKPSSTAGSSIQSLGYNGPVESMIWYMGDDLEIMSQWVNDNTHGGQILPSSALYDPTVDFLGTVGDYSKFSQTFASEGPTLAKLTFVPITTTNPE</sequence>
<keyword evidence="1" id="KW-0732">Signal</keyword>
<gene>
    <name evidence="2" type="ORF">R3P38DRAFT_3608421</name>
</gene>